<evidence type="ECO:0000256" key="1">
    <source>
        <dbReference type="SAM" id="MobiDB-lite"/>
    </source>
</evidence>
<feature type="region of interest" description="Disordered" evidence="1">
    <location>
        <begin position="398"/>
        <end position="427"/>
    </location>
</feature>
<dbReference type="NCBIfam" id="TIGR01537">
    <property type="entry name" value="portal_HK97"/>
    <property type="match status" value="1"/>
</dbReference>
<proteinExistence type="predicted"/>
<reference evidence="2 3" key="1">
    <citation type="submission" date="2014-03" db="EMBL/GenBank/DDBJ databases">
        <title>Genomics of Bifidobacteria.</title>
        <authorList>
            <person name="Ventura M."/>
            <person name="Milani C."/>
            <person name="Lugli G.A."/>
        </authorList>
    </citation>
    <scope>NUCLEOTIDE SEQUENCE [LARGE SCALE GENOMIC DNA]</scope>
    <source>
        <strain evidence="2 3">LMG 21814</strain>
    </source>
</reference>
<protein>
    <submittedName>
        <fullName evidence="2">Phage portal protein</fullName>
    </submittedName>
</protein>
<sequence length="503" mass="56558">MGLWSALRNVFQPRYSISFDLSDQMAVIQGQTEAELFKTQPHLRTVITFLARNVAQVGLKEFERVSDTDRQRVTDDVLINLLKQPNGTMTGYELMRQLVADLALYDNAYWVVMQTPDRDADRFGSWQIQPIPPCWVQAKRDGSVFQPAYYRVYPNLGTSYYDVPADDMLVFHGWNPDDPTQGVTPVRALKDIINEQIQAWSYRTQVWKRGGRIGSVLVRPKDAPEWNDADRERFMRGWKEFTDKGAQAGATPLLEDGMELKRLGFNAREEEFSEVTKLSLSTVASVYHVSPVMVGILDNANFSNTKEFRKMLYSETLGPTMRMIEDRINTFLAPKVGAPDANYIEFDIRSKLSGDFEEQASVMSTSVGAPWITPNEARASQNLPRVDGGDELVVPLNVTKGGQSSPQDGGDPSRPADGSAIESDDGEKTAAIVNAWRDRLEKSVRSRFGAGMGVDDIKWLKWQNELQADLTIKAGLGQFDAGVRALQETEDMRTHFKEVHDAL</sequence>
<accession>A0A087BFH1</accession>
<dbReference type="InterPro" id="IPR006944">
    <property type="entry name" value="Phage/GTA_portal"/>
</dbReference>
<dbReference type="Pfam" id="PF04860">
    <property type="entry name" value="Phage_portal"/>
    <property type="match status" value="1"/>
</dbReference>
<name>A0A087BFH1_BIFLN</name>
<gene>
    <name evidence="2" type="ORF">BLSS_0072</name>
</gene>
<dbReference type="AlphaFoldDB" id="A0A087BFH1"/>
<comment type="caution">
    <text evidence="2">The sequence shown here is derived from an EMBL/GenBank/DDBJ whole genome shotgun (WGS) entry which is preliminary data.</text>
</comment>
<organism evidence="2 3">
    <name type="scientific">Bifidobacterium longum subsp. suis</name>
    <dbReference type="NCBI Taxonomy" id="1695"/>
    <lineage>
        <taxon>Bacteria</taxon>
        <taxon>Bacillati</taxon>
        <taxon>Actinomycetota</taxon>
        <taxon>Actinomycetes</taxon>
        <taxon>Bifidobacteriales</taxon>
        <taxon>Bifidobacteriaceae</taxon>
        <taxon>Bifidobacterium</taxon>
    </lineage>
</organism>
<dbReference type="InterPro" id="IPR006427">
    <property type="entry name" value="Portal_HK97"/>
</dbReference>
<evidence type="ECO:0000313" key="2">
    <source>
        <dbReference type="EMBL" id="KFI69771.1"/>
    </source>
</evidence>
<dbReference type="Proteomes" id="UP000029024">
    <property type="component" value="Unassembled WGS sequence"/>
</dbReference>
<dbReference type="EMBL" id="JGZA01000015">
    <property type="protein sequence ID" value="KFI69771.1"/>
    <property type="molecule type" value="Genomic_DNA"/>
</dbReference>
<evidence type="ECO:0000313" key="3">
    <source>
        <dbReference type="Proteomes" id="UP000029024"/>
    </source>
</evidence>